<evidence type="ECO:0000313" key="4">
    <source>
        <dbReference type="Proteomes" id="UP000317422"/>
    </source>
</evidence>
<feature type="compositionally biased region" description="Low complexity" evidence="1">
    <location>
        <begin position="265"/>
        <end position="290"/>
    </location>
</feature>
<keyword evidence="2" id="KW-0472">Membrane</keyword>
<comment type="caution">
    <text evidence="3">The sequence shown here is derived from an EMBL/GenBank/DDBJ whole genome shotgun (WGS) entry which is preliminary data.</text>
</comment>
<feature type="region of interest" description="Disordered" evidence="1">
    <location>
        <begin position="155"/>
        <end position="482"/>
    </location>
</feature>
<dbReference type="EMBL" id="VFQC01000001">
    <property type="protein sequence ID" value="TQN30425.1"/>
    <property type="molecule type" value="Genomic_DNA"/>
</dbReference>
<protein>
    <submittedName>
        <fullName evidence="3">Uncharacterized protein</fullName>
    </submittedName>
</protein>
<dbReference type="Proteomes" id="UP000317422">
    <property type="component" value="Unassembled WGS sequence"/>
</dbReference>
<proteinExistence type="predicted"/>
<accession>A0A543NF13</accession>
<sequence>MNNETVNRMRVPAAWVLLSAVGAQMLGGLIRVFGVDTGITGASSVSQNFYEYGATFFFNPVLVGMLAVAALLVVTAPRKSGANFPVVLISMILAAVSALLALTTLVMAFVWGADTNQVAAAGFSSVFAHGGQLAFAVIVGVFLLQVLGDRSLVPRAEPPQQMNPAMGQPGAPQTFPPQTGAQQPFGQQPAPATGAQQGFAGQQEWVGQSFGDPAQQGYADPAQQWPQQDPWAQYQQSGAQQSYQQGYADPNEQTYVDPGQGGYGQQWPQQAPWAQYQQSGGQQGFQAGYSPTGGQQGYAGQQDPWAQYQQSGAQQSYQQGYADPNEQTYVDPGQGGYGQQWPQQDPWAQYQQSGVQYQQSGGQQGFQYGYEPSGGQQAYGQDWQSANPPYAGSPAQSESGGYAAQGNPTATTGGQPVYDPSQYPPQNPADVGNGTSQHGWQTGQYENGSENRAETPLDQFFGPEEQHPADNPQYRDQGHGGQ</sequence>
<gene>
    <name evidence="3" type="ORF">FHX37_0303</name>
</gene>
<feature type="compositionally biased region" description="Polar residues" evidence="1">
    <location>
        <begin position="374"/>
        <end position="387"/>
    </location>
</feature>
<feature type="transmembrane region" description="Helical" evidence="2">
    <location>
        <begin position="12"/>
        <end position="34"/>
    </location>
</feature>
<evidence type="ECO:0000256" key="1">
    <source>
        <dbReference type="SAM" id="MobiDB-lite"/>
    </source>
</evidence>
<feature type="transmembrane region" description="Helical" evidence="2">
    <location>
        <begin position="123"/>
        <end position="147"/>
    </location>
</feature>
<feature type="compositionally biased region" description="Low complexity" evidence="1">
    <location>
        <begin position="218"/>
        <end position="248"/>
    </location>
</feature>
<feature type="compositionally biased region" description="Polar residues" evidence="1">
    <location>
        <begin position="433"/>
        <end position="448"/>
    </location>
</feature>
<keyword evidence="2" id="KW-0812">Transmembrane</keyword>
<evidence type="ECO:0000313" key="3">
    <source>
        <dbReference type="EMBL" id="TQN30425.1"/>
    </source>
</evidence>
<feature type="compositionally biased region" description="Low complexity" evidence="1">
    <location>
        <begin position="171"/>
        <end position="203"/>
    </location>
</feature>
<keyword evidence="4" id="KW-1185">Reference proteome</keyword>
<feature type="compositionally biased region" description="Low complexity" evidence="1">
    <location>
        <begin position="339"/>
        <end position="370"/>
    </location>
</feature>
<feature type="compositionally biased region" description="Low complexity" evidence="1">
    <location>
        <begin position="306"/>
        <end position="322"/>
    </location>
</feature>
<name>A0A543NF13_9ACTN</name>
<evidence type="ECO:0000256" key="2">
    <source>
        <dbReference type="SAM" id="Phobius"/>
    </source>
</evidence>
<feature type="transmembrane region" description="Helical" evidence="2">
    <location>
        <begin position="86"/>
        <end position="111"/>
    </location>
</feature>
<feature type="transmembrane region" description="Helical" evidence="2">
    <location>
        <begin position="54"/>
        <end position="74"/>
    </location>
</feature>
<organism evidence="3 4">
    <name type="scientific">Haloactinospora alba</name>
    <dbReference type="NCBI Taxonomy" id="405555"/>
    <lineage>
        <taxon>Bacteria</taxon>
        <taxon>Bacillati</taxon>
        <taxon>Actinomycetota</taxon>
        <taxon>Actinomycetes</taxon>
        <taxon>Streptosporangiales</taxon>
        <taxon>Nocardiopsidaceae</taxon>
        <taxon>Haloactinospora</taxon>
    </lineage>
</organism>
<keyword evidence="2" id="KW-1133">Transmembrane helix</keyword>
<reference evidence="3 4" key="1">
    <citation type="submission" date="2019-06" db="EMBL/GenBank/DDBJ databases">
        <title>Sequencing the genomes of 1000 actinobacteria strains.</title>
        <authorList>
            <person name="Klenk H.-P."/>
        </authorList>
    </citation>
    <scope>NUCLEOTIDE SEQUENCE [LARGE SCALE GENOMIC DNA]</scope>
    <source>
        <strain evidence="3 4">DSM 45015</strain>
    </source>
</reference>
<dbReference type="AlphaFoldDB" id="A0A543NF13"/>